<organism evidence="1 2">
    <name type="scientific">Bartonella alsatica</name>
    <dbReference type="NCBI Taxonomy" id="52764"/>
    <lineage>
        <taxon>Bacteria</taxon>
        <taxon>Pseudomonadati</taxon>
        <taxon>Pseudomonadota</taxon>
        <taxon>Alphaproteobacteria</taxon>
        <taxon>Hyphomicrobiales</taxon>
        <taxon>Bartonellaceae</taxon>
        <taxon>Bartonella</taxon>
    </lineage>
</organism>
<sequence length="120" mass="13938">MILHNILRILMTVIFCLSQIIEVNANLLRCRSQERESITTIAQKKDIFIQTNNIVFFNVSGQSARENSKAIIRAMVEKIVFTGIALFLEKLMFKTVGIFKRWAGAALSQAFEDWRKLFYY</sequence>
<dbReference type="RefSeq" id="WP_005865335.1">
    <property type="nucleotide sequence ID" value="NZ_CACVBB010000003.1"/>
</dbReference>
<name>A0ABX6QEA5_9HYPH</name>
<evidence type="ECO:0000313" key="2">
    <source>
        <dbReference type="Proteomes" id="UP000509443"/>
    </source>
</evidence>
<gene>
    <name evidence="1" type="ORF">HWV54_00295</name>
</gene>
<evidence type="ECO:0000313" key="1">
    <source>
        <dbReference type="EMBL" id="QLC51433.1"/>
    </source>
</evidence>
<keyword evidence="2" id="KW-1185">Reference proteome</keyword>
<reference evidence="1 2" key="1">
    <citation type="submission" date="2020-06" db="EMBL/GenBank/DDBJ databases">
        <title>Complete closed genome sequence of Bartonella alsatica CIP 105477.</title>
        <authorList>
            <person name="Thibau A."/>
            <person name="Schultze T.G."/>
            <person name="Kempf V.A.J."/>
        </authorList>
    </citation>
    <scope>NUCLEOTIDE SEQUENCE [LARGE SCALE GENOMIC DNA]</scope>
    <source>
        <strain evidence="1 2">CIP 105477</strain>
    </source>
</reference>
<protein>
    <submittedName>
        <fullName evidence="1">Uncharacterized protein</fullName>
    </submittedName>
</protein>
<proteinExistence type="predicted"/>
<dbReference type="EMBL" id="CP058235">
    <property type="protein sequence ID" value="QLC51433.1"/>
    <property type="molecule type" value="Genomic_DNA"/>
</dbReference>
<dbReference type="Proteomes" id="UP000509443">
    <property type="component" value="Chromosome"/>
</dbReference>
<accession>A0ABX6QEA5</accession>